<dbReference type="Pfam" id="PF13639">
    <property type="entry name" value="zf-RING_2"/>
    <property type="match status" value="1"/>
</dbReference>
<evidence type="ECO:0000313" key="18">
    <source>
        <dbReference type="EMBL" id="MBA4660598.1"/>
    </source>
</evidence>
<dbReference type="EC" id="2.3.2.27" evidence="4"/>
<sequence length="339" mass="37274">MASLHRKLFLNNPNTTYTSTTTTTTVQTCLYFCNSQKEETTGFCPPACLPICPSICHYSLAFLSPPDPLPQPNKPLQPHKNLSPLLISMLIILASAFLLITFYAIYTKLYSQFYNPHSQTRPRRTRDDRLAQDYARTEVFHSAWYITTVGLSPSLINTIAVIKYTKENSRAVECTDCAVCLAEFEGGEELRILPKCNHAFHVPCIDTWLKSHINCPLCRAPVVAPDHLDQTVQIAAPPSAAAGAAAGEVRINIAETEENMGNSGSDNCVENKELRGVSYENNINNKGCGSSSSSSQRCGLERGAVDLVSRSFSCGAKIFSSRYSNNSDDDKNINDNSNS</sequence>
<evidence type="ECO:0000256" key="10">
    <source>
        <dbReference type="ARBA" id="ARBA00022833"/>
    </source>
</evidence>
<dbReference type="Gene3D" id="3.30.40.10">
    <property type="entry name" value="Zinc/RING finger domain, C3HC4 (zinc finger)"/>
    <property type="match status" value="1"/>
</dbReference>
<feature type="domain" description="RING-type" evidence="17">
    <location>
        <begin position="177"/>
        <end position="219"/>
    </location>
</feature>
<comment type="catalytic activity">
    <reaction evidence="1">
        <text>S-ubiquitinyl-[E2 ubiquitin-conjugating enzyme]-L-cysteine + [acceptor protein]-L-lysine = [E2 ubiquitin-conjugating enzyme]-L-cysteine + N(6)-ubiquitinyl-[acceptor protein]-L-lysine.</text>
        <dbReference type="EC" id="2.3.2.27"/>
    </reaction>
</comment>
<dbReference type="SUPFAM" id="SSF57850">
    <property type="entry name" value="RING/U-box"/>
    <property type="match status" value="1"/>
</dbReference>
<comment type="similarity">
    <text evidence="13">Belongs to the RING-type zinc finger family. ATL subfamily.</text>
</comment>
<dbReference type="GO" id="GO:0016567">
    <property type="term" value="P:protein ubiquitination"/>
    <property type="evidence" value="ECO:0007669"/>
    <property type="project" value="UniProtKB-UniPathway"/>
</dbReference>
<dbReference type="InterPro" id="IPR013083">
    <property type="entry name" value="Znf_RING/FYVE/PHD"/>
</dbReference>
<dbReference type="GO" id="GO:0016020">
    <property type="term" value="C:membrane"/>
    <property type="evidence" value="ECO:0007669"/>
    <property type="project" value="UniProtKB-SubCell"/>
</dbReference>
<proteinExistence type="inferred from homology"/>
<dbReference type="InterPro" id="IPR044600">
    <property type="entry name" value="ATL1/ATL16-like"/>
</dbReference>
<evidence type="ECO:0000256" key="2">
    <source>
        <dbReference type="ARBA" id="ARBA00004167"/>
    </source>
</evidence>
<keyword evidence="5" id="KW-0808">Transferase</keyword>
<evidence type="ECO:0000259" key="17">
    <source>
        <dbReference type="PROSITE" id="PS50089"/>
    </source>
</evidence>
<organism evidence="18">
    <name type="scientific">Opuntia streptacantha</name>
    <name type="common">Prickly pear cactus</name>
    <name type="synonym">Opuntia cardona</name>
    <dbReference type="NCBI Taxonomy" id="393608"/>
    <lineage>
        <taxon>Eukaryota</taxon>
        <taxon>Viridiplantae</taxon>
        <taxon>Streptophyta</taxon>
        <taxon>Embryophyta</taxon>
        <taxon>Tracheophyta</taxon>
        <taxon>Spermatophyta</taxon>
        <taxon>Magnoliopsida</taxon>
        <taxon>eudicotyledons</taxon>
        <taxon>Gunneridae</taxon>
        <taxon>Pentapetalae</taxon>
        <taxon>Caryophyllales</taxon>
        <taxon>Cactineae</taxon>
        <taxon>Cactaceae</taxon>
        <taxon>Opuntioideae</taxon>
        <taxon>Opuntia</taxon>
    </lineage>
</organism>
<dbReference type="GO" id="GO:0008270">
    <property type="term" value="F:zinc ion binding"/>
    <property type="evidence" value="ECO:0007669"/>
    <property type="project" value="UniProtKB-KW"/>
</dbReference>
<dbReference type="CDD" id="cd16461">
    <property type="entry name" value="RING-H2_EL5-like"/>
    <property type="match status" value="1"/>
</dbReference>
<feature type="region of interest" description="Disordered" evidence="15">
    <location>
        <begin position="320"/>
        <end position="339"/>
    </location>
</feature>
<name>A0A7C9A688_OPUST</name>
<dbReference type="UniPathway" id="UPA00143"/>
<evidence type="ECO:0000256" key="5">
    <source>
        <dbReference type="ARBA" id="ARBA00022679"/>
    </source>
</evidence>
<evidence type="ECO:0000256" key="15">
    <source>
        <dbReference type="SAM" id="MobiDB-lite"/>
    </source>
</evidence>
<feature type="transmembrane region" description="Helical" evidence="16">
    <location>
        <begin position="143"/>
        <end position="162"/>
    </location>
</feature>
<dbReference type="InterPro" id="IPR001841">
    <property type="entry name" value="Znf_RING"/>
</dbReference>
<protein>
    <recommendedName>
        <fullName evidence="4">RING-type E3 ubiquitin transferase</fullName>
        <ecNumber evidence="4">2.3.2.27</ecNumber>
    </recommendedName>
</protein>
<evidence type="ECO:0000256" key="11">
    <source>
        <dbReference type="ARBA" id="ARBA00022989"/>
    </source>
</evidence>
<evidence type="ECO:0000256" key="9">
    <source>
        <dbReference type="ARBA" id="ARBA00022786"/>
    </source>
</evidence>
<dbReference type="FunFam" id="3.30.40.10:FF:000187">
    <property type="entry name" value="E3 ubiquitin-protein ligase ATL6"/>
    <property type="match status" value="1"/>
</dbReference>
<dbReference type="SMART" id="SM00184">
    <property type="entry name" value="RING"/>
    <property type="match status" value="1"/>
</dbReference>
<evidence type="ECO:0000256" key="4">
    <source>
        <dbReference type="ARBA" id="ARBA00012483"/>
    </source>
</evidence>
<keyword evidence="11 16" id="KW-1133">Transmembrane helix</keyword>
<evidence type="ECO:0000256" key="14">
    <source>
        <dbReference type="PROSITE-ProRule" id="PRU00175"/>
    </source>
</evidence>
<keyword evidence="9" id="KW-0833">Ubl conjugation pathway</keyword>
<dbReference type="AlphaFoldDB" id="A0A7C9A688"/>
<evidence type="ECO:0000256" key="3">
    <source>
        <dbReference type="ARBA" id="ARBA00004906"/>
    </source>
</evidence>
<keyword evidence="7" id="KW-0479">Metal-binding</keyword>
<comment type="pathway">
    <text evidence="3">Protein modification; protein ubiquitination.</text>
</comment>
<keyword evidence="8 14" id="KW-0863">Zinc-finger</keyword>
<reference evidence="18" key="2">
    <citation type="submission" date="2020-07" db="EMBL/GenBank/DDBJ databases">
        <authorList>
            <person name="Vera ALvarez R."/>
            <person name="Arias-Moreno D.M."/>
            <person name="Jimenez-Jacinto V."/>
            <person name="Jimenez-Bremont J.F."/>
            <person name="Swaminathan K."/>
            <person name="Moose S.P."/>
            <person name="Guerrero-Gonzalez M.L."/>
            <person name="Marino-Ramirez L."/>
            <person name="Landsman D."/>
            <person name="Rodriguez-Kessler M."/>
            <person name="Delgado-Sanchez P."/>
        </authorList>
    </citation>
    <scope>NUCLEOTIDE SEQUENCE</scope>
    <source>
        <tissue evidence="18">Cladode</tissue>
    </source>
</reference>
<dbReference type="GO" id="GO:0061630">
    <property type="term" value="F:ubiquitin protein ligase activity"/>
    <property type="evidence" value="ECO:0007669"/>
    <property type="project" value="UniProtKB-EC"/>
</dbReference>
<accession>A0A7C9A688</accession>
<keyword evidence="6 16" id="KW-0812">Transmembrane</keyword>
<evidence type="ECO:0000256" key="12">
    <source>
        <dbReference type="ARBA" id="ARBA00023136"/>
    </source>
</evidence>
<dbReference type="PROSITE" id="PS50089">
    <property type="entry name" value="ZF_RING_2"/>
    <property type="match status" value="1"/>
</dbReference>
<evidence type="ECO:0000256" key="8">
    <source>
        <dbReference type="ARBA" id="ARBA00022771"/>
    </source>
</evidence>
<evidence type="ECO:0000256" key="13">
    <source>
        <dbReference type="ARBA" id="ARBA00024209"/>
    </source>
</evidence>
<evidence type="ECO:0000256" key="1">
    <source>
        <dbReference type="ARBA" id="ARBA00000900"/>
    </source>
</evidence>
<comment type="subcellular location">
    <subcellularLocation>
        <location evidence="2">Membrane</location>
        <topology evidence="2">Single-pass membrane protein</topology>
    </subcellularLocation>
</comment>
<feature type="transmembrane region" description="Helical" evidence="16">
    <location>
        <begin position="85"/>
        <end position="106"/>
    </location>
</feature>
<reference evidence="18" key="1">
    <citation type="journal article" date="2013" name="J. Plant Res.">
        <title>Effect of fungi and light on seed germination of three Opuntia species from semiarid lands of central Mexico.</title>
        <authorList>
            <person name="Delgado-Sanchez P."/>
            <person name="Jimenez-Bremont J.F."/>
            <person name="Guerrero-Gonzalez Mde L."/>
            <person name="Flores J."/>
        </authorList>
    </citation>
    <scope>NUCLEOTIDE SEQUENCE</scope>
    <source>
        <tissue evidence="18">Cladode</tissue>
    </source>
</reference>
<evidence type="ECO:0000256" key="7">
    <source>
        <dbReference type="ARBA" id="ARBA00022723"/>
    </source>
</evidence>
<evidence type="ECO:0000256" key="6">
    <source>
        <dbReference type="ARBA" id="ARBA00022692"/>
    </source>
</evidence>
<dbReference type="PANTHER" id="PTHR46913:SF1">
    <property type="entry name" value="RING-H2 FINGER PROTEIN ATL16"/>
    <property type="match status" value="1"/>
</dbReference>
<evidence type="ECO:0000256" key="16">
    <source>
        <dbReference type="SAM" id="Phobius"/>
    </source>
</evidence>
<dbReference type="PANTHER" id="PTHR46913">
    <property type="entry name" value="RING-H2 FINGER PROTEIN ATL16"/>
    <property type="match status" value="1"/>
</dbReference>
<dbReference type="EMBL" id="GISG01208320">
    <property type="protein sequence ID" value="MBA4660598.1"/>
    <property type="molecule type" value="Transcribed_RNA"/>
</dbReference>
<keyword evidence="10" id="KW-0862">Zinc</keyword>
<keyword evidence="12 16" id="KW-0472">Membrane</keyword>